<dbReference type="InterPro" id="IPR029068">
    <property type="entry name" value="Glyas_Bleomycin-R_OHBP_Dase"/>
</dbReference>
<organism evidence="2 3">
    <name type="scientific">Nyssa sinensis</name>
    <dbReference type="NCBI Taxonomy" id="561372"/>
    <lineage>
        <taxon>Eukaryota</taxon>
        <taxon>Viridiplantae</taxon>
        <taxon>Streptophyta</taxon>
        <taxon>Embryophyta</taxon>
        <taxon>Tracheophyta</taxon>
        <taxon>Spermatophyta</taxon>
        <taxon>Magnoliopsida</taxon>
        <taxon>eudicotyledons</taxon>
        <taxon>Gunneridae</taxon>
        <taxon>Pentapetalae</taxon>
        <taxon>asterids</taxon>
        <taxon>Cornales</taxon>
        <taxon>Nyssaceae</taxon>
        <taxon>Nyssa</taxon>
    </lineage>
</organism>
<sequence length="213" mass="23860">MGREIVSAEEVDEIVMWSSSLSSSPASKLPLLSLNHVSFICKSVSRSVRFYEEVLGFVLIKRPSSFDFEGAWLFNHGIGIHLLEVDDVPMKKGAINPKDNHISFQTSNMELIMKKLEEMNIEYVTAEVKEGGVIVDQLFFHDPDGYMIEICNCQNLPVLPLSSCPLKKLPSPSSTQTMPSYGMDKLNLKMLCSGEVEALMMENLVVDMMDISF</sequence>
<dbReference type="InterPro" id="IPR037523">
    <property type="entry name" value="VOC_core"/>
</dbReference>
<dbReference type="OrthoDB" id="16820at2759"/>
<dbReference type="PROSITE" id="PS51819">
    <property type="entry name" value="VOC"/>
    <property type="match status" value="1"/>
</dbReference>
<evidence type="ECO:0000313" key="2">
    <source>
        <dbReference type="EMBL" id="KAA8545475.1"/>
    </source>
</evidence>
<dbReference type="PANTHER" id="PTHR46142:SF13">
    <property type="entry name" value="LACTOYLGLUTATHIONE LYASE_GLYOXALASE I FAMILY PROTEIN"/>
    <property type="match status" value="1"/>
</dbReference>
<accession>A0A5J5BR73</accession>
<dbReference type="SUPFAM" id="SSF54593">
    <property type="entry name" value="Glyoxalase/Bleomycin resistance protein/Dihydroxybiphenyl dioxygenase"/>
    <property type="match status" value="1"/>
</dbReference>
<evidence type="ECO:0000259" key="1">
    <source>
        <dbReference type="PROSITE" id="PS51819"/>
    </source>
</evidence>
<dbReference type="CDD" id="cd07245">
    <property type="entry name" value="VOC_like"/>
    <property type="match status" value="1"/>
</dbReference>
<dbReference type="Pfam" id="PF00903">
    <property type="entry name" value="Glyoxalase"/>
    <property type="match status" value="1"/>
</dbReference>
<evidence type="ECO:0000313" key="3">
    <source>
        <dbReference type="Proteomes" id="UP000325577"/>
    </source>
</evidence>
<feature type="domain" description="VOC" evidence="1">
    <location>
        <begin position="33"/>
        <end position="153"/>
    </location>
</feature>
<gene>
    <name evidence="2" type="ORF">F0562_020259</name>
</gene>
<dbReference type="EMBL" id="CM018033">
    <property type="protein sequence ID" value="KAA8545475.1"/>
    <property type="molecule type" value="Genomic_DNA"/>
</dbReference>
<dbReference type="AlphaFoldDB" id="A0A5J5BR73"/>
<dbReference type="Proteomes" id="UP000325577">
    <property type="component" value="Linkage Group LG10"/>
</dbReference>
<dbReference type="Gene3D" id="3.10.180.10">
    <property type="entry name" value="2,3-Dihydroxybiphenyl 1,2-Dioxygenase, domain 1"/>
    <property type="match status" value="1"/>
</dbReference>
<keyword evidence="3" id="KW-1185">Reference proteome</keyword>
<dbReference type="PANTHER" id="PTHR46142">
    <property type="match status" value="1"/>
</dbReference>
<name>A0A5J5BR73_9ASTE</name>
<proteinExistence type="predicted"/>
<dbReference type="InterPro" id="IPR004360">
    <property type="entry name" value="Glyas_Fos-R_dOase_dom"/>
</dbReference>
<reference evidence="2 3" key="1">
    <citation type="submission" date="2019-09" db="EMBL/GenBank/DDBJ databases">
        <title>A chromosome-level genome assembly of the Chinese tupelo Nyssa sinensis.</title>
        <authorList>
            <person name="Yang X."/>
            <person name="Kang M."/>
            <person name="Yang Y."/>
            <person name="Xiong H."/>
            <person name="Wang M."/>
            <person name="Zhang Z."/>
            <person name="Wang Z."/>
            <person name="Wu H."/>
            <person name="Ma T."/>
            <person name="Liu J."/>
            <person name="Xi Z."/>
        </authorList>
    </citation>
    <scope>NUCLEOTIDE SEQUENCE [LARGE SCALE GENOMIC DNA]</scope>
    <source>
        <strain evidence="2">J267</strain>
        <tissue evidence="2">Leaf</tissue>
    </source>
</reference>
<protein>
    <recommendedName>
        <fullName evidence="1">VOC domain-containing protein</fullName>
    </recommendedName>
</protein>